<name>A0A512B854_9BACT</name>
<keyword evidence="4" id="KW-1185">Reference proteome</keyword>
<dbReference type="GO" id="GO:0000160">
    <property type="term" value="P:phosphorelay signal transduction system"/>
    <property type="evidence" value="ECO:0007669"/>
    <property type="project" value="InterPro"/>
</dbReference>
<dbReference type="AlphaFoldDB" id="A0A512B854"/>
<gene>
    <name evidence="3" type="ORF">SAE01_06300</name>
</gene>
<evidence type="ECO:0000313" key="4">
    <source>
        <dbReference type="Proteomes" id="UP000321513"/>
    </source>
</evidence>
<evidence type="ECO:0000256" key="1">
    <source>
        <dbReference type="PROSITE-ProRule" id="PRU00169"/>
    </source>
</evidence>
<evidence type="ECO:0000313" key="3">
    <source>
        <dbReference type="EMBL" id="GEO08134.1"/>
    </source>
</evidence>
<dbReference type="OrthoDB" id="1121174at2"/>
<organism evidence="3 4">
    <name type="scientific">Segetibacter aerophilus</name>
    <dbReference type="NCBI Taxonomy" id="670293"/>
    <lineage>
        <taxon>Bacteria</taxon>
        <taxon>Pseudomonadati</taxon>
        <taxon>Bacteroidota</taxon>
        <taxon>Chitinophagia</taxon>
        <taxon>Chitinophagales</taxon>
        <taxon>Chitinophagaceae</taxon>
        <taxon>Segetibacter</taxon>
    </lineage>
</organism>
<feature type="domain" description="Response regulatory" evidence="2">
    <location>
        <begin position="6"/>
        <end position="128"/>
    </location>
</feature>
<dbReference type="RefSeq" id="WP_147202144.1">
    <property type="nucleotide sequence ID" value="NZ_BJYT01000001.1"/>
</dbReference>
<sequence length="128" mass="14534">MAKFTDVLLVEDDPITIMVCDRIIKMSSFAERVKSCENGKVGIEYLSGLAADCSAPTIIFLDINMPVMNGWDFLEEFDKIKSRFKSLPRIYLLSSTVDPEDYKKAKKFTLVQDFISKPLSKEALQNIN</sequence>
<dbReference type="PROSITE" id="PS50110">
    <property type="entry name" value="RESPONSE_REGULATORY"/>
    <property type="match status" value="1"/>
</dbReference>
<dbReference type="PANTHER" id="PTHR44520">
    <property type="entry name" value="RESPONSE REGULATOR RCP1-RELATED"/>
    <property type="match status" value="1"/>
</dbReference>
<dbReference type="PANTHER" id="PTHR44520:SF2">
    <property type="entry name" value="RESPONSE REGULATOR RCP1"/>
    <property type="match status" value="1"/>
</dbReference>
<dbReference type="SUPFAM" id="SSF52172">
    <property type="entry name" value="CheY-like"/>
    <property type="match status" value="1"/>
</dbReference>
<dbReference type="SMART" id="SM00448">
    <property type="entry name" value="REC"/>
    <property type="match status" value="1"/>
</dbReference>
<dbReference type="InterPro" id="IPR052893">
    <property type="entry name" value="TCS_response_regulator"/>
</dbReference>
<dbReference type="Gene3D" id="3.40.50.2300">
    <property type="match status" value="1"/>
</dbReference>
<dbReference type="InterPro" id="IPR001789">
    <property type="entry name" value="Sig_transdc_resp-reg_receiver"/>
</dbReference>
<dbReference type="Pfam" id="PF00072">
    <property type="entry name" value="Response_reg"/>
    <property type="match status" value="1"/>
</dbReference>
<dbReference type="InterPro" id="IPR011006">
    <property type="entry name" value="CheY-like_superfamily"/>
</dbReference>
<comment type="caution">
    <text evidence="3">The sequence shown here is derived from an EMBL/GenBank/DDBJ whole genome shotgun (WGS) entry which is preliminary data.</text>
</comment>
<proteinExistence type="predicted"/>
<reference evidence="3 4" key="1">
    <citation type="submission" date="2019-07" db="EMBL/GenBank/DDBJ databases">
        <title>Whole genome shotgun sequence of Segetibacter aerophilus NBRC 106135.</title>
        <authorList>
            <person name="Hosoyama A."/>
            <person name="Uohara A."/>
            <person name="Ohji S."/>
            <person name="Ichikawa N."/>
        </authorList>
    </citation>
    <scope>NUCLEOTIDE SEQUENCE [LARGE SCALE GENOMIC DNA]</scope>
    <source>
        <strain evidence="3 4">NBRC 106135</strain>
    </source>
</reference>
<keyword evidence="1" id="KW-0597">Phosphoprotein</keyword>
<accession>A0A512B854</accession>
<feature type="modified residue" description="4-aspartylphosphate" evidence="1">
    <location>
        <position position="62"/>
    </location>
</feature>
<evidence type="ECO:0000259" key="2">
    <source>
        <dbReference type="PROSITE" id="PS50110"/>
    </source>
</evidence>
<protein>
    <submittedName>
        <fullName evidence="3">Response regulator</fullName>
    </submittedName>
</protein>
<dbReference type="EMBL" id="BJYT01000001">
    <property type="protein sequence ID" value="GEO08134.1"/>
    <property type="molecule type" value="Genomic_DNA"/>
</dbReference>
<dbReference type="Proteomes" id="UP000321513">
    <property type="component" value="Unassembled WGS sequence"/>
</dbReference>